<keyword evidence="3" id="KW-1185">Reference proteome</keyword>
<dbReference type="Proteomes" id="UP000886520">
    <property type="component" value="Chromosome 25"/>
</dbReference>
<evidence type="ECO:0000313" key="3">
    <source>
        <dbReference type="Proteomes" id="UP000886520"/>
    </source>
</evidence>
<organism evidence="2 3">
    <name type="scientific">Adiantum capillus-veneris</name>
    <name type="common">Maidenhair fern</name>
    <dbReference type="NCBI Taxonomy" id="13818"/>
    <lineage>
        <taxon>Eukaryota</taxon>
        <taxon>Viridiplantae</taxon>
        <taxon>Streptophyta</taxon>
        <taxon>Embryophyta</taxon>
        <taxon>Tracheophyta</taxon>
        <taxon>Polypodiopsida</taxon>
        <taxon>Polypodiidae</taxon>
        <taxon>Polypodiales</taxon>
        <taxon>Pteridineae</taxon>
        <taxon>Pteridaceae</taxon>
        <taxon>Vittarioideae</taxon>
        <taxon>Adiantum</taxon>
    </lineage>
</organism>
<reference evidence="2" key="1">
    <citation type="submission" date="2021-01" db="EMBL/GenBank/DDBJ databases">
        <title>Adiantum capillus-veneris genome.</title>
        <authorList>
            <person name="Fang Y."/>
            <person name="Liao Q."/>
        </authorList>
    </citation>
    <scope>NUCLEOTIDE SEQUENCE</scope>
    <source>
        <strain evidence="2">H3</strain>
        <tissue evidence="2">Leaf</tissue>
    </source>
</reference>
<dbReference type="EMBL" id="JABFUD020000025">
    <property type="protein sequence ID" value="KAI5059605.1"/>
    <property type="molecule type" value="Genomic_DNA"/>
</dbReference>
<feature type="compositionally biased region" description="Polar residues" evidence="1">
    <location>
        <begin position="125"/>
        <end position="134"/>
    </location>
</feature>
<sequence length="134" mass="14541">MASIEATKSKKTSSYFLFFKEHGELIKACLEDANLFVSVPALIKASVSYGDLFVSALTLTKSLNELFVLVLALTKACECPTPSFSLQVEMIEPANAQVEEKCMATYEAKDAHDNEKDEGNGLTGSGNSHSLLQE</sequence>
<protein>
    <submittedName>
        <fullName evidence="2">Uncharacterized protein</fullName>
    </submittedName>
</protein>
<gene>
    <name evidence="2" type="ORF">GOP47_0025924</name>
</gene>
<feature type="compositionally biased region" description="Basic and acidic residues" evidence="1">
    <location>
        <begin position="107"/>
        <end position="119"/>
    </location>
</feature>
<name>A0A9D4Z3B0_ADICA</name>
<feature type="region of interest" description="Disordered" evidence="1">
    <location>
        <begin position="107"/>
        <end position="134"/>
    </location>
</feature>
<dbReference type="AlphaFoldDB" id="A0A9D4Z3B0"/>
<comment type="caution">
    <text evidence="2">The sequence shown here is derived from an EMBL/GenBank/DDBJ whole genome shotgun (WGS) entry which is preliminary data.</text>
</comment>
<evidence type="ECO:0000313" key="2">
    <source>
        <dbReference type="EMBL" id="KAI5059605.1"/>
    </source>
</evidence>
<proteinExistence type="predicted"/>
<dbReference type="OrthoDB" id="636685at2759"/>
<evidence type="ECO:0000256" key="1">
    <source>
        <dbReference type="SAM" id="MobiDB-lite"/>
    </source>
</evidence>
<accession>A0A9D4Z3B0</accession>